<dbReference type="InterPro" id="IPR007110">
    <property type="entry name" value="Ig-like_dom"/>
</dbReference>
<organism evidence="3 4">
    <name type="scientific">Undibacterium aquatile</name>
    <dbReference type="NCBI Taxonomy" id="1537398"/>
    <lineage>
        <taxon>Bacteria</taxon>
        <taxon>Pseudomonadati</taxon>
        <taxon>Pseudomonadota</taxon>
        <taxon>Betaproteobacteria</taxon>
        <taxon>Burkholderiales</taxon>
        <taxon>Oxalobacteraceae</taxon>
        <taxon>Undibacterium</taxon>
    </lineage>
</organism>
<proteinExistence type="predicted"/>
<dbReference type="PROSITE" id="PS51257">
    <property type="entry name" value="PROKAR_LIPOPROTEIN"/>
    <property type="match status" value="1"/>
</dbReference>
<evidence type="ECO:0000256" key="1">
    <source>
        <dbReference type="SAM" id="SignalP"/>
    </source>
</evidence>
<dbReference type="Proteomes" id="UP000637632">
    <property type="component" value="Unassembled WGS sequence"/>
</dbReference>
<reference evidence="3 4" key="1">
    <citation type="submission" date="2020-08" db="EMBL/GenBank/DDBJ databases">
        <title>Novel species isolated from subtropical streams in China.</title>
        <authorList>
            <person name="Lu H."/>
        </authorList>
    </citation>
    <scope>NUCLEOTIDE SEQUENCE [LARGE SCALE GENOMIC DNA]</scope>
    <source>
        <strain evidence="3 4">CCTCC AB 2015119</strain>
    </source>
</reference>
<feature type="chain" id="PRO_5047484369" description="Ig-like domain-containing protein" evidence="1">
    <location>
        <begin position="21"/>
        <end position="460"/>
    </location>
</feature>
<comment type="caution">
    <text evidence="3">The sequence shown here is derived from an EMBL/GenBank/DDBJ whole genome shotgun (WGS) entry which is preliminary data.</text>
</comment>
<keyword evidence="4" id="KW-1185">Reference proteome</keyword>
<dbReference type="InterPro" id="IPR013783">
    <property type="entry name" value="Ig-like_fold"/>
</dbReference>
<dbReference type="RefSeq" id="WP_190476455.1">
    <property type="nucleotide sequence ID" value="NZ_JACOFT010000001.1"/>
</dbReference>
<feature type="signal peptide" evidence="1">
    <location>
        <begin position="1"/>
        <end position="20"/>
    </location>
</feature>
<dbReference type="EMBL" id="JACOFT010000001">
    <property type="protein sequence ID" value="MBC3809844.1"/>
    <property type="molecule type" value="Genomic_DNA"/>
</dbReference>
<sequence>MVFSRLITFSAISILLSACGGGGTGSTSAGSTPVAVSVPSASTVSVGDALSFVGQASSSAGQITQMSWQTEALTLGANPLTAITNADCKTMQTSGNSASCTLQLTPPAKLTADYTYKLTLLATDAKGNTSSTSTTLKVLQSASVTNNPVAQTGADASVTSGDKVSLSCAGSGGTPATSGAAYAYQWVVEDAAGLTISLASTTGASSSFVAPVVKDATTVKLQCRVTDDKQKTGTATQKITITPVLKPTIVPISYSGGTVQPGAAVALDGSKTTMYDVNGKEVSGTIYYLWKFKSGPSGATPLTVYNPTSSVASVVFPSVVTTTSTYVFTLNASTAPIAADGTSADTVKQKDVVFFVSALPPITLTSYNLVQVVQSGASVQLKAETPNYTGSSPLYFSWTQTNTPLVTLVGTNSQIAGFIAPTVSVATTLSFRVSADYFPITVANPGSASVDLLVQVQPKN</sequence>
<evidence type="ECO:0000259" key="2">
    <source>
        <dbReference type="PROSITE" id="PS50835"/>
    </source>
</evidence>
<gene>
    <name evidence="3" type="ORF">H8K26_00180</name>
</gene>
<accession>A0ABR6XA97</accession>
<name>A0ABR6XA97_9BURK</name>
<keyword evidence="1" id="KW-0732">Signal</keyword>
<evidence type="ECO:0000313" key="3">
    <source>
        <dbReference type="EMBL" id="MBC3809844.1"/>
    </source>
</evidence>
<evidence type="ECO:0000313" key="4">
    <source>
        <dbReference type="Proteomes" id="UP000637632"/>
    </source>
</evidence>
<dbReference type="Gene3D" id="2.60.40.10">
    <property type="entry name" value="Immunoglobulins"/>
    <property type="match status" value="2"/>
</dbReference>
<feature type="domain" description="Ig-like" evidence="2">
    <location>
        <begin position="148"/>
        <end position="242"/>
    </location>
</feature>
<protein>
    <recommendedName>
        <fullName evidence="2">Ig-like domain-containing protein</fullName>
    </recommendedName>
</protein>
<dbReference type="PROSITE" id="PS50835">
    <property type="entry name" value="IG_LIKE"/>
    <property type="match status" value="1"/>
</dbReference>